<dbReference type="NCBIfam" id="TIGR02601">
    <property type="entry name" value="autotrns_rpt"/>
    <property type="match status" value="1"/>
</dbReference>
<evidence type="ECO:0000256" key="2">
    <source>
        <dbReference type="SAM" id="SignalP"/>
    </source>
</evidence>
<dbReference type="SMART" id="SM00869">
    <property type="entry name" value="Autotransporter"/>
    <property type="match status" value="1"/>
</dbReference>
<dbReference type="RefSeq" id="WP_207256773.1">
    <property type="nucleotide sequence ID" value="NZ_JAFMPP010000003.1"/>
</dbReference>
<keyword evidence="5" id="KW-1185">Reference proteome</keyword>
<comment type="caution">
    <text evidence="4">The sequence shown here is derived from an EMBL/GenBank/DDBJ whole genome shotgun (WGS) entry which is preliminary data.</text>
</comment>
<evidence type="ECO:0000259" key="3">
    <source>
        <dbReference type="PROSITE" id="PS51208"/>
    </source>
</evidence>
<keyword evidence="1 2" id="KW-0732">Signal</keyword>
<dbReference type="Pfam" id="PF03797">
    <property type="entry name" value="Autotransporter"/>
    <property type="match status" value="1"/>
</dbReference>
<reference evidence="4" key="1">
    <citation type="submission" date="2021-03" db="EMBL/GenBank/DDBJ databases">
        <title>Whole genome sequence of Jiella sp. CQZ9-1.</title>
        <authorList>
            <person name="Tuo L."/>
        </authorList>
    </citation>
    <scope>NUCLEOTIDE SEQUENCE</scope>
    <source>
        <strain evidence="4">CQZ9-1</strain>
    </source>
</reference>
<feature type="chain" id="PRO_5037990149" evidence="2">
    <location>
        <begin position="24"/>
        <end position="1131"/>
    </location>
</feature>
<evidence type="ECO:0000313" key="4">
    <source>
        <dbReference type="EMBL" id="MBO0662011.1"/>
    </source>
</evidence>
<evidence type="ECO:0000313" key="5">
    <source>
        <dbReference type="Proteomes" id="UP000664122"/>
    </source>
</evidence>
<proteinExistence type="predicted"/>
<dbReference type="SUPFAM" id="SSF103515">
    <property type="entry name" value="Autotransporter"/>
    <property type="match status" value="1"/>
</dbReference>
<dbReference type="Pfam" id="PF01569">
    <property type="entry name" value="PAP2"/>
    <property type="match status" value="1"/>
</dbReference>
<dbReference type="Proteomes" id="UP000664122">
    <property type="component" value="Unassembled WGS sequence"/>
</dbReference>
<sequence length="1131" mass="118592">MPLKRLAGLLLLSSALSVVPAVAQEVPNSPPVGFSNGRTAQDPSQLPYLMDSFVNLIEGDPTVMDRNFDLSAEITHGRTDAQTLAAIHDDRTDQKYSVTNGLGVLTSLFLTGSGASADGTTPDHLTKTAYATSTLQDYDNDINYLNDASWGTQTFANGTKTPLADAMYFLENIVRANSSTEPSKRTFDRYMPDNFTAHHQYDTKYQDYRADTNRSALTAADTADFVIPTFFQHYQVPKGYGTIENWVRGFTVTQAMIDANGGQPISVPDVGTFDEAGHFTPATFGVGEYVPGIGTSPRPYRINGQNVEVPTQLVKIKNSWNPYSDGSMPSGHTNSAWTASLGLAFLVPQEYQSQLTRASQLGYDRILAGMHSPLDVIGGRMIAEAIAATNIYAALYDANGNRLDWTDPNNADAYAVYQAYTQTQTYLAKACGTATVEDCVAKGGDGNSEAFGTYAQNKADFLYRMTYGFAPTSATKRMAVADVPVQAQVLLLTRLPYLTDEQRREVLASTALSNDYPLISGNTYDGWGKLNLFAAADGYGYFANDVSVTMDASKGGYNAADTWRNDIGGTGGLTKDGTGKLTLAGTDTYTGKTVVNGGILSVNGSIVSDVDVNDGGTLRGTGTIGGAVNVADGGRLAPGNSPGTLTVSNSVTLAPDAISEFDIDGTGTGTGAGNYSRLLLTGKNAVYSANGTLEPLLRGITGNATNAYTPAIGSQFKIVSADGGVTGSYTGITQPDGLADGTRFDTIYGAKSIRLVATPTSYASYAKTGNAKIMAAALDAERPEAGIRTTGSLADLYDALYTLPAGAISSGLSDLAPTAYADSMIVDRDAWYLGGDAVDGAMASTRGAVVNPTLSMATHHGMNFWFTSLGQKGTVKASDAEGYDQTLGGLVVGIDGMAGEGFRLGASLGYVYEDAKLDSGSSFTGNALQARIYGSYQSGIAFVDGQFGIGYTDGKIARGIAGASEAMTGKANATSYGGELRAGLHFDESGTIFEPSIALRGVRVSLDGTTENGALAVSTKDATFGSLQSVAAVSVKHIFKLKNGMSLTPSATVGWSHEFSDTNGSVNAALVGMSTASFTTVGAARNRDAALVSVAAELKASKDISLYASYQGAFGSHEKTNSVTAGLRFDW</sequence>
<organism evidence="4 5">
    <name type="scientific">Jiella flava</name>
    <dbReference type="NCBI Taxonomy" id="2816857"/>
    <lineage>
        <taxon>Bacteria</taxon>
        <taxon>Pseudomonadati</taxon>
        <taxon>Pseudomonadota</taxon>
        <taxon>Alphaproteobacteria</taxon>
        <taxon>Hyphomicrobiales</taxon>
        <taxon>Aurantimonadaceae</taxon>
        <taxon>Jiella</taxon>
    </lineage>
</organism>
<dbReference type="Pfam" id="PF12951">
    <property type="entry name" value="PATR"/>
    <property type="match status" value="1"/>
</dbReference>
<feature type="domain" description="Autotransporter" evidence="3">
    <location>
        <begin position="857"/>
        <end position="1131"/>
    </location>
</feature>
<evidence type="ECO:0000256" key="1">
    <source>
        <dbReference type="ARBA" id="ARBA00022729"/>
    </source>
</evidence>
<dbReference type="AlphaFoldDB" id="A0A939FWG0"/>
<dbReference type="InterPro" id="IPR036938">
    <property type="entry name" value="PAP2/HPO_sf"/>
</dbReference>
<dbReference type="InterPro" id="IPR013425">
    <property type="entry name" value="Autotrns_rpt"/>
</dbReference>
<dbReference type="InterPro" id="IPR011050">
    <property type="entry name" value="Pectin_lyase_fold/virulence"/>
</dbReference>
<feature type="signal peptide" evidence="2">
    <location>
        <begin position="1"/>
        <end position="23"/>
    </location>
</feature>
<dbReference type="InterPro" id="IPR000326">
    <property type="entry name" value="PAP2/HPO"/>
</dbReference>
<accession>A0A939FWG0</accession>
<dbReference type="InterPro" id="IPR005546">
    <property type="entry name" value="Autotransporte_beta"/>
</dbReference>
<dbReference type="EMBL" id="JAFMPP010000003">
    <property type="protein sequence ID" value="MBO0662011.1"/>
    <property type="molecule type" value="Genomic_DNA"/>
</dbReference>
<dbReference type="InterPro" id="IPR036709">
    <property type="entry name" value="Autotransporte_beta_dom_sf"/>
</dbReference>
<dbReference type="Gene3D" id="2.40.128.130">
    <property type="entry name" value="Autotransporter beta-domain"/>
    <property type="match status" value="1"/>
</dbReference>
<name>A0A939FWG0_9HYPH</name>
<dbReference type="PROSITE" id="PS51208">
    <property type="entry name" value="AUTOTRANSPORTER"/>
    <property type="match status" value="1"/>
</dbReference>
<dbReference type="SUPFAM" id="SSF51126">
    <property type="entry name" value="Pectin lyase-like"/>
    <property type="match status" value="1"/>
</dbReference>
<protein>
    <submittedName>
        <fullName evidence="4">Autotransporter domain-containing protein</fullName>
    </submittedName>
</protein>
<dbReference type="SUPFAM" id="SSF48317">
    <property type="entry name" value="Acid phosphatase/Vanadium-dependent haloperoxidase"/>
    <property type="match status" value="1"/>
</dbReference>
<dbReference type="Gene3D" id="1.20.144.10">
    <property type="entry name" value="Phosphatidic acid phosphatase type 2/haloperoxidase"/>
    <property type="match status" value="1"/>
</dbReference>
<gene>
    <name evidence="4" type="ORF">J1C48_05440</name>
</gene>